<gene>
    <name evidence="2" type="ORF">CLV43_10337</name>
</gene>
<proteinExistence type="predicted"/>
<evidence type="ECO:0000313" key="2">
    <source>
        <dbReference type="EMBL" id="PRY43297.1"/>
    </source>
</evidence>
<keyword evidence="3" id="KW-1185">Reference proteome</keyword>
<dbReference type="AlphaFoldDB" id="A0A2T0TCA3"/>
<dbReference type="OrthoDB" id="122286at2"/>
<dbReference type="Pfam" id="PF03551">
    <property type="entry name" value="PadR"/>
    <property type="match status" value="1"/>
</dbReference>
<sequence>MTPQTIAVLRVLLEDATTPRYGLDIARQAGLKTGTLHPILARLQEAGWIESYWEDPADHEDQGRPRRRYYRFTGSGATAACQAIARAEATATTGRPLGLHPQPGH</sequence>
<evidence type="ECO:0000313" key="3">
    <source>
        <dbReference type="Proteomes" id="UP000239494"/>
    </source>
</evidence>
<dbReference type="InterPro" id="IPR011991">
    <property type="entry name" value="ArsR-like_HTH"/>
</dbReference>
<dbReference type="SUPFAM" id="SSF46785">
    <property type="entry name" value="Winged helix' DNA-binding domain"/>
    <property type="match status" value="1"/>
</dbReference>
<organism evidence="2 3">
    <name type="scientific">Umezawaea tangerina</name>
    <dbReference type="NCBI Taxonomy" id="84725"/>
    <lineage>
        <taxon>Bacteria</taxon>
        <taxon>Bacillati</taxon>
        <taxon>Actinomycetota</taxon>
        <taxon>Actinomycetes</taxon>
        <taxon>Pseudonocardiales</taxon>
        <taxon>Pseudonocardiaceae</taxon>
        <taxon>Umezawaea</taxon>
    </lineage>
</organism>
<dbReference type="InterPro" id="IPR036388">
    <property type="entry name" value="WH-like_DNA-bd_sf"/>
</dbReference>
<dbReference type="InterPro" id="IPR052509">
    <property type="entry name" value="Metal_resp_DNA-bind_regulator"/>
</dbReference>
<protein>
    <submittedName>
        <fullName evidence="2">PadR family transcriptional regulator</fullName>
    </submittedName>
</protein>
<name>A0A2T0TCA3_9PSEU</name>
<dbReference type="PANTHER" id="PTHR33169">
    <property type="entry name" value="PADR-FAMILY TRANSCRIPTIONAL REGULATOR"/>
    <property type="match status" value="1"/>
</dbReference>
<dbReference type="PANTHER" id="PTHR33169:SF14">
    <property type="entry name" value="TRANSCRIPTIONAL REGULATOR RV3488"/>
    <property type="match status" value="1"/>
</dbReference>
<comment type="caution">
    <text evidence="2">The sequence shown here is derived from an EMBL/GenBank/DDBJ whole genome shotgun (WGS) entry which is preliminary data.</text>
</comment>
<evidence type="ECO:0000259" key="1">
    <source>
        <dbReference type="Pfam" id="PF03551"/>
    </source>
</evidence>
<dbReference type="Proteomes" id="UP000239494">
    <property type="component" value="Unassembled WGS sequence"/>
</dbReference>
<feature type="domain" description="Transcription regulator PadR N-terminal" evidence="1">
    <location>
        <begin position="17"/>
        <end position="79"/>
    </location>
</feature>
<dbReference type="InterPro" id="IPR036390">
    <property type="entry name" value="WH_DNA-bd_sf"/>
</dbReference>
<accession>A0A2T0TCA3</accession>
<reference evidence="2 3" key="1">
    <citation type="submission" date="2018-03" db="EMBL/GenBank/DDBJ databases">
        <title>Genomic Encyclopedia of Archaeal and Bacterial Type Strains, Phase II (KMG-II): from individual species to whole genera.</title>
        <authorList>
            <person name="Goeker M."/>
        </authorList>
    </citation>
    <scope>NUCLEOTIDE SEQUENCE [LARGE SCALE GENOMIC DNA]</scope>
    <source>
        <strain evidence="2 3">DSM 44720</strain>
    </source>
</reference>
<dbReference type="Gene3D" id="1.10.10.10">
    <property type="entry name" value="Winged helix-like DNA-binding domain superfamily/Winged helix DNA-binding domain"/>
    <property type="match status" value="1"/>
</dbReference>
<dbReference type="InterPro" id="IPR005149">
    <property type="entry name" value="Tscrpt_reg_PadR_N"/>
</dbReference>
<dbReference type="EMBL" id="PVTF01000003">
    <property type="protein sequence ID" value="PRY43297.1"/>
    <property type="molecule type" value="Genomic_DNA"/>
</dbReference>
<dbReference type="CDD" id="cd00090">
    <property type="entry name" value="HTH_ARSR"/>
    <property type="match status" value="1"/>
</dbReference>